<evidence type="ECO:0000259" key="2">
    <source>
        <dbReference type="Pfam" id="PF13007"/>
    </source>
</evidence>
<dbReference type="PANTHER" id="PTHR33678:SF1">
    <property type="entry name" value="BLL1576 PROTEIN"/>
    <property type="match status" value="1"/>
</dbReference>
<dbReference type="EMBL" id="AECZ01000015">
    <property type="protein sequence ID" value="EFL50793.1"/>
    <property type="molecule type" value="Genomic_DNA"/>
</dbReference>
<feature type="non-terminal residue" evidence="3">
    <location>
        <position position="140"/>
    </location>
</feature>
<name>E1JXM0_SOLFR</name>
<dbReference type="InterPro" id="IPR024474">
    <property type="entry name" value="Znf_dom_IS66"/>
</dbReference>
<dbReference type="Proteomes" id="UP000006250">
    <property type="component" value="Unassembled WGS sequence"/>
</dbReference>
<sequence length="140" mass="15644">MVYCSGCGHQFLPDDPAVLKSVIADHQAQIAQLEQRLRLLNLIIYGPKSEKKPRTGQEQQLSLFDEAEQAAEEHKPQTFEEVCAPIRTRGKRGRRPIPADLPRVEIVHDLPESEKVCPCGAVLVRIGEEVSEKLDIVPAK</sequence>
<organism evidence="3 4">
    <name type="scientific">Solidesulfovibrio fructosivorans JJ]</name>
    <dbReference type="NCBI Taxonomy" id="596151"/>
    <lineage>
        <taxon>Bacteria</taxon>
        <taxon>Pseudomonadati</taxon>
        <taxon>Thermodesulfobacteriota</taxon>
        <taxon>Desulfovibrionia</taxon>
        <taxon>Desulfovibrionales</taxon>
        <taxon>Desulfovibrionaceae</taxon>
        <taxon>Solidesulfovibrio</taxon>
    </lineage>
</organism>
<protein>
    <submittedName>
        <fullName evidence="3">Putative transposase orf3</fullName>
    </submittedName>
</protein>
<dbReference type="InterPro" id="IPR024463">
    <property type="entry name" value="Transposase_TnpC_homeodom"/>
</dbReference>
<feature type="domain" description="Transposase TnpC homeodomain" evidence="2">
    <location>
        <begin position="32"/>
        <end position="106"/>
    </location>
</feature>
<dbReference type="Pfam" id="PF13007">
    <property type="entry name" value="LZ_Tnp_IS66"/>
    <property type="match status" value="1"/>
</dbReference>
<proteinExistence type="predicted"/>
<evidence type="ECO:0000313" key="4">
    <source>
        <dbReference type="Proteomes" id="UP000006250"/>
    </source>
</evidence>
<evidence type="ECO:0000259" key="1">
    <source>
        <dbReference type="Pfam" id="PF13005"/>
    </source>
</evidence>
<comment type="caution">
    <text evidence="3">The sequence shown here is derived from an EMBL/GenBank/DDBJ whole genome shotgun (WGS) entry which is preliminary data.</text>
</comment>
<evidence type="ECO:0000313" key="3">
    <source>
        <dbReference type="EMBL" id="EFL50793.1"/>
    </source>
</evidence>
<dbReference type="Pfam" id="PF13005">
    <property type="entry name" value="zf-IS66"/>
    <property type="match status" value="1"/>
</dbReference>
<dbReference type="eggNOG" id="COG3316">
    <property type="taxonomic scope" value="Bacteria"/>
</dbReference>
<keyword evidence="4" id="KW-1185">Reference proteome</keyword>
<dbReference type="STRING" id="596151.DesfrDRAFT_2369"/>
<feature type="domain" description="Transposase IS66 zinc-finger binding" evidence="1">
    <location>
        <begin position="114"/>
        <end position="140"/>
    </location>
</feature>
<gene>
    <name evidence="3" type="ORF">DesfrDRAFT_2369</name>
</gene>
<dbReference type="InterPro" id="IPR052344">
    <property type="entry name" value="Transposase-related"/>
</dbReference>
<dbReference type="PANTHER" id="PTHR33678">
    <property type="entry name" value="BLL1576 PROTEIN"/>
    <property type="match status" value="1"/>
</dbReference>
<reference evidence="3 4" key="1">
    <citation type="submission" date="2010-08" db="EMBL/GenBank/DDBJ databases">
        <title>The draft genome of Desulfovibrio fructosovorans JJ.</title>
        <authorList>
            <consortium name="US DOE Joint Genome Institute (JGI-PGF)"/>
            <person name="Lucas S."/>
            <person name="Copeland A."/>
            <person name="Lapidus A."/>
            <person name="Cheng J.-F."/>
            <person name="Bruce D."/>
            <person name="Goodwin L."/>
            <person name="Pitluck S."/>
            <person name="Land M.L."/>
            <person name="Hauser L."/>
            <person name="Chang Y.-J."/>
            <person name="Jeffries C."/>
            <person name="Wall J.D."/>
            <person name="Stahl D.A."/>
            <person name="Arkin A.P."/>
            <person name="Dehal P."/>
            <person name="Stolyar S.M."/>
            <person name="Hazen T.C."/>
            <person name="Woyke T.J."/>
        </authorList>
    </citation>
    <scope>NUCLEOTIDE SEQUENCE [LARGE SCALE GENOMIC DNA]</scope>
    <source>
        <strain evidence="3 4">JJ</strain>
    </source>
</reference>
<accession>E1JXM0</accession>
<dbReference type="AlphaFoldDB" id="E1JXM0"/>